<dbReference type="InterPro" id="IPR008978">
    <property type="entry name" value="HSP20-like_chaperone"/>
</dbReference>
<evidence type="ECO:0000313" key="4">
    <source>
        <dbReference type="EMBL" id="ABB38145.1"/>
    </source>
</evidence>
<dbReference type="eggNOG" id="COG0071">
    <property type="taxonomic scope" value="Bacteria"/>
</dbReference>
<dbReference type="KEGG" id="dde:Dde_1344"/>
<sequence length="121" mass="13538">MNTEVVKHEEKALPKVIPSTDILEMEDGFHIMLELPGVSGEGLSIDLEENEVIVTGRSSYVQKAGRKLHAEFDACEFVRTFTISDVVDRERITATIKNGLLNLHLPKAEAARPRRIEVRAV</sequence>
<dbReference type="SUPFAM" id="SSF49764">
    <property type="entry name" value="HSP20-like chaperones"/>
    <property type="match status" value="1"/>
</dbReference>
<dbReference type="STRING" id="207559.Dde_1344"/>
<accession>Q312K1</accession>
<dbReference type="AlphaFoldDB" id="Q312K1"/>
<comment type="similarity">
    <text evidence="1 2">Belongs to the small heat shock protein (HSP20) family.</text>
</comment>
<dbReference type="CDD" id="cd06464">
    <property type="entry name" value="ACD_sHsps-like"/>
    <property type="match status" value="1"/>
</dbReference>
<organism evidence="4 5">
    <name type="scientific">Oleidesulfovibrio alaskensis (strain ATCC BAA-1058 / DSM 17464 / G20)</name>
    <name type="common">Desulfovibrio alaskensis</name>
    <dbReference type="NCBI Taxonomy" id="207559"/>
    <lineage>
        <taxon>Bacteria</taxon>
        <taxon>Pseudomonadati</taxon>
        <taxon>Thermodesulfobacteriota</taxon>
        <taxon>Desulfovibrionia</taxon>
        <taxon>Desulfovibrionales</taxon>
        <taxon>Desulfovibrionaceae</taxon>
        <taxon>Oleidesulfovibrio</taxon>
    </lineage>
</organism>
<evidence type="ECO:0000256" key="2">
    <source>
        <dbReference type="RuleBase" id="RU003616"/>
    </source>
</evidence>
<dbReference type="Proteomes" id="UP000002710">
    <property type="component" value="Chromosome"/>
</dbReference>
<dbReference type="EMBL" id="CP000112">
    <property type="protein sequence ID" value="ABB38145.1"/>
    <property type="molecule type" value="Genomic_DNA"/>
</dbReference>
<dbReference type="InterPro" id="IPR031107">
    <property type="entry name" value="Small_HSP"/>
</dbReference>
<dbReference type="InterPro" id="IPR002068">
    <property type="entry name" value="A-crystallin/Hsp20_dom"/>
</dbReference>
<keyword evidence="4" id="KW-0346">Stress response</keyword>
<reference evidence="4 5" key="1">
    <citation type="journal article" date="2011" name="J. Bacteriol.">
        <title>Complete genome sequence and updated annotation of Desulfovibrio alaskensis G20.</title>
        <authorList>
            <person name="Hauser L.J."/>
            <person name="Land M.L."/>
            <person name="Brown S.D."/>
            <person name="Larimer F."/>
            <person name="Keller K.L."/>
            <person name="Rapp-Giles B.J."/>
            <person name="Price M.N."/>
            <person name="Lin M."/>
            <person name="Bruce D.C."/>
            <person name="Detter J.C."/>
            <person name="Tapia R."/>
            <person name="Han C.S."/>
            <person name="Goodwin L.A."/>
            <person name="Cheng J.F."/>
            <person name="Pitluck S."/>
            <person name="Copeland A."/>
            <person name="Lucas S."/>
            <person name="Nolan M."/>
            <person name="Lapidus A.L."/>
            <person name="Palumbo A.V."/>
            <person name="Wall J.D."/>
        </authorList>
    </citation>
    <scope>NUCLEOTIDE SEQUENCE [LARGE SCALE GENOMIC DNA]</scope>
    <source>
        <strain evidence="5">ATCC BAA 1058 / DSM 17464 / G20</strain>
    </source>
</reference>
<dbReference type="Pfam" id="PF00011">
    <property type="entry name" value="HSP20"/>
    <property type="match status" value="1"/>
</dbReference>
<dbReference type="RefSeq" id="WP_011367322.1">
    <property type="nucleotide sequence ID" value="NC_007519.1"/>
</dbReference>
<name>Q312K1_OLEA2</name>
<protein>
    <submittedName>
        <fullName evidence="4">Heat shock protein Hsp20</fullName>
    </submittedName>
</protein>
<evidence type="ECO:0000256" key="1">
    <source>
        <dbReference type="PROSITE-ProRule" id="PRU00285"/>
    </source>
</evidence>
<proteinExistence type="inferred from homology"/>
<evidence type="ECO:0000259" key="3">
    <source>
        <dbReference type="PROSITE" id="PS01031"/>
    </source>
</evidence>
<feature type="domain" description="SHSP" evidence="3">
    <location>
        <begin position="11"/>
        <end position="121"/>
    </location>
</feature>
<dbReference type="HOGENOM" id="CLU_046737_9_3_7"/>
<dbReference type="PANTHER" id="PTHR11527">
    <property type="entry name" value="HEAT-SHOCK PROTEIN 20 FAMILY MEMBER"/>
    <property type="match status" value="1"/>
</dbReference>
<dbReference type="Gene3D" id="2.60.40.790">
    <property type="match status" value="1"/>
</dbReference>
<evidence type="ECO:0000313" key="5">
    <source>
        <dbReference type="Proteomes" id="UP000002710"/>
    </source>
</evidence>
<gene>
    <name evidence="4" type="ordered locus">Dde_1344</name>
</gene>
<keyword evidence="5" id="KW-1185">Reference proteome</keyword>
<dbReference type="PROSITE" id="PS01031">
    <property type="entry name" value="SHSP"/>
    <property type="match status" value="1"/>
</dbReference>